<evidence type="ECO:0000313" key="2">
    <source>
        <dbReference type="EMBL" id="GIY71433.1"/>
    </source>
</evidence>
<protein>
    <submittedName>
        <fullName evidence="2">Uncharacterized protein</fullName>
    </submittedName>
</protein>
<keyword evidence="3" id="KW-1185">Reference proteome</keyword>
<name>A0AAV4VPK7_CAEEX</name>
<evidence type="ECO:0000256" key="1">
    <source>
        <dbReference type="SAM" id="MobiDB-lite"/>
    </source>
</evidence>
<feature type="region of interest" description="Disordered" evidence="1">
    <location>
        <begin position="1"/>
        <end position="45"/>
    </location>
</feature>
<accession>A0AAV4VPK7</accession>
<evidence type="ECO:0000313" key="3">
    <source>
        <dbReference type="Proteomes" id="UP001054945"/>
    </source>
</evidence>
<gene>
    <name evidence="2" type="ORF">CEXT_377261</name>
</gene>
<feature type="compositionally biased region" description="Basic and acidic residues" evidence="1">
    <location>
        <begin position="24"/>
        <end position="42"/>
    </location>
</feature>
<dbReference type="EMBL" id="BPLR01014807">
    <property type="protein sequence ID" value="GIY71433.1"/>
    <property type="molecule type" value="Genomic_DNA"/>
</dbReference>
<proteinExistence type="predicted"/>
<reference evidence="2 3" key="1">
    <citation type="submission" date="2021-06" db="EMBL/GenBank/DDBJ databases">
        <title>Caerostris extrusa draft genome.</title>
        <authorList>
            <person name="Kono N."/>
            <person name="Arakawa K."/>
        </authorList>
    </citation>
    <scope>NUCLEOTIDE SEQUENCE [LARGE SCALE GENOMIC DNA]</scope>
</reference>
<sequence length="82" mass="9190">MPPPGFEPEAWDTKAQSASQLKTRIGETHSDRTENVKGEPTSKAHTPICSSCLMLKTSRDLAVTPTESRRWKLISYCEKKLT</sequence>
<organism evidence="2 3">
    <name type="scientific">Caerostris extrusa</name>
    <name type="common">Bark spider</name>
    <name type="synonym">Caerostris bankana</name>
    <dbReference type="NCBI Taxonomy" id="172846"/>
    <lineage>
        <taxon>Eukaryota</taxon>
        <taxon>Metazoa</taxon>
        <taxon>Ecdysozoa</taxon>
        <taxon>Arthropoda</taxon>
        <taxon>Chelicerata</taxon>
        <taxon>Arachnida</taxon>
        <taxon>Araneae</taxon>
        <taxon>Araneomorphae</taxon>
        <taxon>Entelegynae</taxon>
        <taxon>Araneoidea</taxon>
        <taxon>Araneidae</taxon>
        <taxon>Caerostris</taxon>
    </lineage>
</organism>
<comment type="caution">
    <text evidence="2">The sequence shown here is derived from an EMBL/GenBank/DDBJ whole genome shotgun (WGS) entry which is preliminary data.</text>
</comment>
<dbReference type="AlphaFoldDB" id="A0AAV4VPK7"/>
<dbReference type="Proteomes" id="UP001054945">
    <property type="component" value="Unassembled WGS sequence"/>
</dbReference>